<dbReference type="InterPro" id="IPR036028">
    <property type="entry name" value="SH3-like_dom_sf"/>
</dbReference>
<dbReference type="Proteomes" id="UP001628156">
    <property type="component" value="Unassembled WGS sequence"/>
</dbReference>
<evidence type="ECO:0000259" key="3">
    <source>
        <dbReference type="PROSITE" id="PS50002"/>
    </source>
</evidence>
<dbReference type="InterPro" id="IPR011993">
    <property type="entry name" value="PH-like_dom_sf"/>
</dbReference>
<dbReference type="Gene3D" id="2.30.30.40">
    <property type="entry name" value="SH3 Domains"/>
    <property type="match status" value="1"/>
</dbReference>
<accession>A0ABQ0DFK9</accession>
<dbReference type="SUPFAM" id="SSF50044">
    <property type="entry name" value="SH3-domain"/>
    <property type="match status" value="1"/>
</dbReference>
<evidence type="ECO:0000313" key="5">
    <source>
        <dbReference type="Proteomes" id="UP001628156"/>
    </source>
</evidence>
<name>A0ABQ0DFK9_9EUKA</name>
<gene>
    <name evidence="4" type="ORF">ENUP19_0082G0141</name>
</gene>
<protein>
    <recommendedName>
        <fullName evidence="3">SH3 domain-containing protein</fullName>
    </recommendedName>
</protein>
<proteinExistence type="predicted"/>
<dbReference type="PROSITE" id="PS50002">
    <property type="entry name" value="SH3"/>
    <property type="match status" value="1"/>
</dbReference>
<dbReference type="SMART" id="SM00326">
    <property type="entry name" value="SH3"/>
    <property type="match status" value="1"/>
</dbReference>
<evidence type="ECO:0000313" key="4">
    <source>
        <dbReference type="EMBL" id="GAB1221600.1"/>
    </source>
</evidence>
<reference evidence="4 5" key="1">
    <citation type="journal article" date="2019" name="PLoS Negl. Trop. Dis.">
        <title>Whole genome sequencing of Entamoeba nuttalli reveals mammalian host-related molecular signatures and a novel octapeptide-repeat surface protein.</title>
        <authorList>
            <person name="Tanaka M."/>
            <person name="Makiuchi T."/>
            <person name="Komiyama T."/>
            <person name="Shiina T."/>
            <person name="Osaki K."/>
            <person name="Tachibana H."/>
        </authorList>
    </citation>
    <scope>NUCLEOTIDE SEQUENCE [LARGE SCALE GENOMIC DNA]</scope>
    <source>
        <strain evidence="4 5">P19-061405</strain>
    </source>
</reference>
<keyword evidence="5" id="KW-1185">Reference proteome</keyword>
<evidence type="ECO:0000256" key="2">
    <source>
        <dbReference type="PROSITE-ProRule" id="PRU00192"/>
    </source>
</evidence>
<keyword evidence="1 2" id="KW-0728">SH3 domain</keyword>
<comment type="caution">
    <text evidence="4">The sequence shown here is derived from an EMBL/GenBank/DDBJ whole genome shotgun (WGS) entry which is preliminary data.</text>
</comment>
<organism evidence="4 5">
    <name type="scientific">Entamoeba nuttalli</name>
    <dbReference type="NCBI Taxonomy" id="412467"/>
    <lineage>
        <taxon>Eukaryota</taxon>
        <taxon>Amoebozoa</taxon>
        <taxon>Evosea</taxon>
        <taxon>Archamoebae</taxon>
        <taxon>Mastigamoebida</taxon>
        <taxon>Entamoebidae</taxon>
        <taxon>Entamoeba</taxon>
    </lineage>
</organism>
<evidence type="ECO:0000256" key="1">
    <source>
        <dbReference type="ARBA" id="ARBA00022443"/>
    </source>
</evidence>
<dbReference type="EMBL" id="BAAFRS010000082">
    <property type="protein sequence ID" value="GAB1221600.1"/>
    <property type="molecule type" value="Genomic_DNA"/>
</dbReference>
<dbReference type="CDD" id="cd00174">
    <property type="entry name" value="SH3"/>
    <property type="match status" value="1"/>
</dbReference>
<feature type="domain" description="SH3" evidence="3">
    <location>
        <begin position="149"/>
        <end position="208"/>
    </location>
</feature>
<dbReference type="Pfam" id="PF07653">
    <property type="entry name" value="SH3_2"/>
    <property type="match status" value="1"/>
</dbReference>
<dbReference type="SUPFAM" id="SSF50729">
    <property type="entry name" value="PH domain-like"/>
    <property type="match status" value="1"/>
</dbReference>
<sequence>MTVTTKTPSTDVSFDVPLLRGYLTRRDPKGTHSWSKLWYQNSFETPLILECFSDEKSTKVVESINFKEVTDLKIVRTKAEDSTKKRYGFQFKYGKHTQKLLTDGEEEGEYWRDGFTSLSRIAQGNAPTKSKLKSKKSSKESTNEYGLFPGEDFATTLVDFYSTDPGVLSFKKGEIVIIIGNIENGWIPVEFGGKRGWVPNEFIKPMGLKK</sequence>
<dbReference type="InterPro" id="IPR001452">
    <property type="entry name" value="SH3_domain"/>
</dbReference>
<dbReference type="Gene3D" id="2.30.29.30">
    <property type="entry name" value="Pleckstrin-homology domain (PH domain)/Phosphotyrosine-binding domain (PTB)"/>
    <property type="match status" value="1"/>
</dbReference>